<feature type="repeat" description="RCC1" evidence="3">
    <location>
        <begin position="335"/>
        <end position="404"/>
    </location>
</feature>
<dbReference type="PROSITE" id="PS50012">
    <property type="entry name" value="RCC1_3"/>
    <property type="match status" value="3"/>
</dbReference>
<dbReference type="PANTHER" id="PTHR22872:SF2">
    <property type="entry name" value="INHIBITOR OF BRUTON TYROSINE KINASE"/>
    <property type="match status" value="1"/>
</dbReference>
<feature type="compositionally biased region" description="Polar residues" evidence="4">
    <location>
        <begin position="1321"/>
        <end position="1333"/>
    </location>
</feature>
<feature type="repeat" description="RCC1" evidence="3">
    <location>
        <begin position="265"/>
        <end position="334"/>
    </location>
</feature>
<proteinExistence type="predicted"/>
<dbReference type="RefSeq" id="XP_007414961.1">
    <property type="nucleotide sequence ID" value="XM_007414899.1"/>
</dbReference>
<feature type="region of interest" description="Disordered" evidence="4">
    <location>
        <begin position="602"/>
        <end position="622"/>
    </location>
</feature>
<feature type="region of interest" description="Disordered" evidence="4">
    <location>
        <begin position="1620"/>
        <end position="1665"/>
    </location>
</feature>
<feature type="repeat" description="RCC1" evidence="3">
    <location>
        <begin position="404"/>
        <end position="460"/>
    </location>
</feature>
<dbReference type="InterPro" id="IPR009091">
    <property type="entry name" value="RCC1/BLIP-II"/>
</dbReference>
<keyword evidence="2" id="KW-0040">ANK repeat</keyword>
<dbReference type="KEGG" id="mlr:MELLADRAFT_91837"/>
<evidence type="ECO:0000313" key="7">
    <source>
        <dbReference type="Proteomes" id="UP000001072"/>
    </source>
</evidence>
<dbReference type="Gene3D" id="1.25.40.20">
    <property type="entry name" value="Ankyrin repeat-containing domain"/>
    <property type="match status" value="1"/>
</dbReference>
<dbReference type="SMART" id="SM00225">
    <property type="entry name" value="BTB"/>
    <property type="match status" value="1"/>
</dbReference>
<feature type="compositionally biased region" description="Polar residues" evidence="4">
    <location>
        <begin position="533"/>
        <end position="554"/>
    </location>
</feature>
<feature type="domain" description="BTB" evidence="5">
    <location>
        <begin position="837"/>
        <end position="909"/>
    </location>
</feature>
<dbReference type="Pfam" id="PF13540">
    <property type="entry name" value="RCC1_2"/>
    <property type="match status" value="1"/>
</dbReference>
<dbReference type="HOGENOM" id="CLU_002285_1_0_1"/>
<dbReference type="InterPro" id="IPR036770">
    <property type="entry name" value="Ankyrin_rpt-contain_sf"/>
</dbReference>
<keyword evidence="7" id="KW-1185">Reference proteome</keyword>
<dbReference type="InterPro" id="IPR000210">
    <property type="entry name" value="BTB/POZ_dom"/>
</dbReference>
<feature type="compositionally biased region" description="Polar residues" evidence="4">
    <location>
        <begin position="1067"/>
        <end position="1099"/>
    </location>
</feature>
<feature type="compositionally biased region" description="Polar residues" evidence="4">
    <location>
        <begin position="1635"/>
        <end position="1665"/>
    </location>
</feature>
<dbReference type="InterPro" id="IPR051625">
    <property type="entry name" value="Signaling_Regulatory_Domain"/>
</dbReference>
<reference evidence="7" key="1">
    <citation type="journal article" date="2011" name="Proc. Natl. Acad. Sci. U.S.A.">
        <title>Obligate biotrophy features unraveled by the genomic analysis of rust fungi.</title>
        <authorList>
            <person name="Duplessis S."/>
            <person name="Cuomo C.A."/>
            <person name="Lin Y.-C."/>
            <person name="Aerts A."/>
            <person name="Tisserant E."/>
            <person name="Veneault-Fourrey C."/>
            <person name="Joly D.L."/>
            <person name="Hacquard S."/>
            <person name="Amselem J."/>
            <person name="Cantarel B.L."/>
            <person name="Chiu R."/>
            <person name="Coutinho P.M."/>
            <person name="Feau N."/>
            <person name="Field M."/>
            <person name="Frey P."/>
            <person name="Gelhaye E."/>
            <person name="Goldberg J."/>
            <person name="Grabherr M.G."/>
            <person name="Kodira C.D."/>
            <person name="Kohler A."/>
            <person name="Kuees U."/>
            <person name="Lindquist E.A."/>
            <person name="Lucas S.M."/>
            <person name="Mago R."/>
            <person name="Mauceli E."/>
            <person name="Morin E."/>
            <person name="Murat C."/>
            <person name="Pangilinan J.L."/>
            <person name="Park R."/>
            <person name="Pearson M."/>
            <person name="Quesneville H."/>
            <person name="Rouhier N."/>
            <person name="Sakthikumar S."/>
            <person name="Salamov A.A."/>
            <person name="Schmutz J."/>
            <person name="Selles B."/>
            <person name="Shapiro H."/>
            <person name="Tanguay P."/>
            <person name="Tuskan G.A."/>
            <person name="Henrissat B."/>
            <person name="Van de Peer Y."/>
            <person name="Rouze P."/>
            <person name="Ellis J.G."/>
            <person name="Dodds P.N."/>
            <person name="Schein J.E."/>
            <person name="Zhong S."/>
            <person name="Hamelin R.C."/>
            <person name="Grigoriev I.V."/>
            <person name="Szabo L.J."/>
            <person name="Martin F."/>
        </authorList>
    </citation>
    <scope>NUCLEOTIDE SEQUENCE [LARGE SCALE GENOMIC DNA]</scope>
    <source>
        <strain evidence="7">98AG31 / pathotype 3-4-7</strain>
    </source>
</reference>
<dbReference type="PANTHER" id="PTHR22872">
    <property type="entry name" value="BTK-BINDING PROTEIN-RELATED"/>
    <property type="match status" value="1"/>
</dbReference>
<evidence type="ECO:0000256" key="4">
    <source>
        <dbReference type="SAM" id="MobiDB-lite"/>
    </source>
</evidence>
<dbReference type="Gene3D" id="2.130.10.30">
    <property type="entry name" value="Regulator of chromosome condensation 1/beta-lactamase-inhibitor protein II"/>
    <property type="match status" value="1"/>
</dbReference>
<dbReference type="Pfam" id="PF12796">
    <property type="entry name" value="Ank_2"/>
    <property type="match status" value="1"/>
</dbReference>
<feature type="region of interest" description="Disordered" evidence="4">
    <location>
        <begin position="685"/>
        <end position="706"/>
    </location>
</feature>
<feature type="region of interest" description="Disordered" evidence="4">
    <location>
        <begin position="1067"/>
        <end position="1184"/>
    </location>
</feature>
<dbReference type="InParanoid" id="F4S0I7"/>
<feature type="compositionally biased region" description="Acidic residues" evidence="4">
    <location>
        <begin position="686"/>
        <end position="706"/>
    </location>
</feature>
<feature type="region of interest" description="Disordered" evidence="4">
    <location>
        <begin position="1520"/>
        <end position="1577"/>
    </location>
</feature>
<feature type="repeat" description="ANK" evidence="2">
    <location>
        <begin position="131"/>
        <end position="164"/>
    </location>
</feature>
<evidence type="ECO:0000256" key="3">
    <source>
        <dbReference type="PROSITE-ProRule" id="PRU00235"/>
    </source>
</evidence>
<accession>F4S0I7</accession>
<dbReference type="PROSITE" id="PS50088">
    <property type="entry name" value="ANK_REPEAT"/>
    <property type="match status" value="1"/>
</dbReference>
<dbReference type="FunCoup" id="F4S0I7">
    <property type="interactions" value="91"/>
</dbReference>
<dbReference type="VEuPathDB" id="FungiDB:MELLADRAFT_91837"/>
<dbReference type="SUPFAM" id="SSF50985">
    <property type="entry name" value="RCC1/BLIP-II"/>
    <property type="match status" value="1"/>
</dbReference>
<evidence type="ECO:0000313" key="6">
    <source>
        <dbReference type="EMBL" id="EGG01861.1"/>
    </source>
</evidence>
<feature type="compositionally biased region" description="Basic residues" evidence="4">
    <location>
        <begin position="1533"/>
        <end position="1542"/>
    </location>
</feature>
<dbReference type="InterPro" id="IPR002110">
    <property type="entry name" value="Ankyrin_rpt"/>
</dbReference>
<feature type="region of interest" description="Disordered" evidence="4">
    <location>
        <begin position="527"/>
        <end position="554"/>
    </location>
</feature>
<evidence type="ECO:0000256" key="2">
    <source>
        <dbReference type="PROSITE-ProRule" id="PRU00023"/>
    </source>
</evidence>
<sequence length="1665" mass="183472">MKPLQPINHVDLNIHDVYTSRNLDHLRKFLYNNNTKKANFERSLAYNPSNLSNGISNLSYRLSKSPSNPSSQFTSLNVQFVSSSDVNRKDLLGRCLLHKLASSENEPEALEWLKVLAEHPQLQVNATDAENGWTALHRALFCGNLSFAKVLLDEIGCDIHIRDHEGMSAFALYNSTIDGACPAPAFTTKSVLEQNRTELFTWGNNRNFVLGIQGDRAHPERIHLKHPPHPNQPSSSSSQINAFLPIPVSVVAMCRLHTAVVTTTGELWICGFGSGGRLGLGWCNNKQPTGTQVHNNNITAQTQLTFARVKGALMNQRVKSVALGQDHTIIVTEAGHLYSCGLNRFGQLGYGADTMETPEYAAANSSSTNEVIQADPKRVLGPLKKEIVLGAAASKWHSACFTADALYTWGAHQGQLGYPSTSNNSQSTSIQTCPRKVTAASSPISQLTCTDYSTAFLCHNSDVFIIRSNSCIKVIFPSDRFPAHIPVYRPRDQGLGHLRIIKISAFDETLAAVSNMGDMFSLDLGRSTHSESNHAGQTQLTSANSQHHPQSFSSSANLYKPQRVWTLGKKFTAVTDAAVGMDGSIIFCTKSGHVFIHSKRTETQSSLKGGPARLGEQIKNTRNPKPTRIAHLERITKVSANPTGAFAAIREDATLNEIKIRCAAESISLPSALKALNHSFVRANEIGDEEDGSGPTENECEGEEDDHTFDWDEKVGCALIRMSLYWDSDQGLDLPLRNGDMILLVENKTILVHKILRAFQRDYPEIIEETLKSNLDSLPIRLQKSKTDLERLASLTNLSALHKSLIRMGKVVPEARLSVDFEAQLSCSSDTKDRIKPDVELKLQSDEVISCHSTLLRAQCPFFQMLYEDDAWLVSRREVGTADGDLIRLDMSHFSKRAMELVMRHIYTDGATDLFFTEGFGSLDEFIDFVCDVMAIANELLMDKLKWICSVVLRDCINLNNVTSIAAEADFYKADALKDTCMNYIICNLETIFQDKALMNIPADLLLQIGQYLKRSQQVKFPQTRCQALKEALLHSNVTFLSELDLPKSKVGETPRFWKQFLKSLSNTSSNHQPTEITSTQSVSGLNESKSTGSLPMTTGLNLSSGSPGSYGGQSLCKSVPRVSPPPPTSSSTRVTSHSIPTPPSRLIDDREPDEGPFVMDELDHSESQPLKKSEGGKHAPWEGIATQNTRVDLRSIMLTEKPSEISNVSTYNSTKASPIRMSFETPMNMKLSQREKRRISLETSKQPTIENNVQIVKPSAWRTSPSNPKSMDVGKGVLKPISFVKGNVLNNKAVGRTEIQGESFEKHSSANGKMMGTTRLSPTMNRSNHEVPSSSFVGGGSSMKTKALDQVDPASAVGAAVITPMKMSVGNRSNSVSPGFRSQKYHQDTPWTNYSSTSSTSFYASGLPIGVGSGSSPPLRIEEEGMKVSRKEATNESGVMMTTDGMIESAQVHDSKLMKFSMIQNQQETESWAIKQKCKPSLIKIQEEENDRQIEMKREVEFLKWFEEESKKYQVIEQPQEGGVNGAGGQSKGKKKVKGRKSSGGIGGWDGQIQSKGSVGLEGQSSGFGSRMKSKEKNLKVSKLNVNMNDNHNQNQKDLLNLSINDLRCEDDFKKGKRIDKRIGCGPGSGSELHCTSSKSGHFHSSQQQPLPIGNRLQQQVKSK</sequence>
<evidence type="ECO:0000259" key="5">
    <source>
        <dbReference type="PROSITE" id="PS50097"/>
    </source>
</evidence>
<feature type="region of interest" description="Disordered" evidence="4">
    <location>
        <begin position="1321"/>
        <end position="1340"/>
    </location>
</feature>
<dbReference type="eggNOG" id="KOG0783">
    <property type="taxonomic scope" value="Eukaryota"/>
</dbReference>
<feature type="compositionally biased region" description="Low complexity" evidence="4">
    <location>
        <begin position="1100"/>
        <end position="1122"/>
    </location>
</feature>
<dbReference type="Gene3D" id="3.30.710.10">
    <property type="entry name" value="Potassium Channel Kv1.1, Chain A"/>
    <property type="match status" value="1"/>
</dbReference>
<name>F4S0I7_MELLP</name>
<dbReference type="OrthoDB" id="1893551at2759"/>
<dbReference type="EMBL" id="GL883135">
    <property type="protein sequence ID" value="EGG01861.1"/>
    <property type="molecule type" value="Genomic_DNA"/>
</dbReference>
<dbReference type="STRING" id="747676.F4S0I7"/>
<gene>
    <name evidence="6" type="ORF">MELLADRAFT_91837</name>
</gene>
<evidence type="ECO:0000256" key="1">
    <source>
        <dbReference type="ARBA" id="ARBA00022737"/>
    </source>
</evidence>
<feature type="compositionally biased region" description="Polar residues" evidence="4">
    <location>
        <begin position="1553"/>
        <end position="1569"/>
    </location>
</feature>
<dbReference type="SUPFAM" id="SSF54695">
    <property type="entry name" value="POZ domain"/>
    <property type="match status" value="1"/>
</dbReference>
<keyword evidence="1" id="KW-0677">Repeat</keyword>
<dbReference type="CDD" id="cd18186">
    <property type="entry name" value="BTB_POZ_ZBTB_KLHL-like"/>
    <property type="match status" value="1"/>
</dbReference>
<organism evidence="7">
    <name type="scientific">Melampsora larici-populina (strain 98AG31 / pathotype 3-4-7)</name>
    <name type="common">Poplar leaf rust fungus</name>
    <dbReference type="NCBI Taxonomy" id="747676"/>
    <lineage>
        <taxon>Eukaryota</taxon>
        <taxon>Fungi</taxon>
        <taxon>Dikarya</taxon>
        <taxon>Basidiomycota</taxon>
        <taxon>Pucciniomycotina</taxon>
        <taxon>Pucciniomycetes</taxon>
        <taxon>Pucciniales</taxon>
        <taxon>Melampsoraceae</taxon>
        <taxon>Melampsora</taxon>
    </lineage>
</organism>
<dbReference type="InterPro" id="IPR011333">
    <property type="entry name" value="SKP1/BTB/POZ_sf"/>
</dbReference>
<dbReference type="InterPro" id="IPR000408">
    <property type="entry name" value="Reg_chr_condens"/>
</dbReference>
<dbReference type="SUPFAM" id="SSF48403">
    <property type="entry name" value="Ankyrin repeat"/>
    <property type="match status" value="1"/>
</dbReference>
<dbReference type="PROSITE" id="PS50097">
    <property type="entry name" value="BTB"/>
    <property type="match status" value="1"/>
</dbReference>
<dbReference type="Proteomes" id="UP000001072">
    <property type="component" value="Unassembled WGS sequence"/>
</dbReference>
<protein>
    <recommendedName>
        <fullName evidence="5">BTB domain-containing protein</fullName>
    </recommendedName>
</protein>
<feature type="compositionally biased region" description="Basic and acidic residues" evidence="4">
    <location>
        <begin position="1162"/>
        <end position="1181"/>
    </location>
</feature>
<dbReference type="GeneID" id="18936031"/>